<feature type="transmembrane region" description="Helical" evidence="2">
    <location>
        <begin position="32"/>
        <end position="58"/>
    </location>
</feature>
<feature type="compositionally biased region" description="Basic and acidic residues" evidence="1">
    <location>
        <begin position="232"/>
        <end position="249"/>
    </location>
</feature>
<sequence>MTTSVAYPVHVSAAPDPHLSRWLWLVKWVLVIPHYVVLLFLWIGFVVTSVVAFFAILFTGRYPRGIFNYNVGVLRWSWRVTYYAYGALGTDQYPPFTLAEVDEYPAHLTVDYPEQLSRGLVLVKWWLLAIPHYVVVGVFVGGGAWAADRSDDWQGNLGNSGGLVGILVLIAAVILAFTGAYPRSLYDLILGMNRWALRVAGYAALMTDVYPPFRLDQGGADPTRPSPYRRSPGRELEQCLDGSRTDDLT</sequence>
<keyword evidence="4" id="KW-1185">Reference proteome</keyword>
<comment type="caution">
    <text evidence="3">The sequence shown here is derived from an EMBL/GenBank/DDBJ whole genome shotgun (WGS) entry which is preliminary data.</text>
</comment>
<feature type="region of interest" description="Disordered" evidence="1">
    <location>
        <begin position="216"/>
        <end position="249"/>
    </location>
</feature>
<proteinExistence type="predicted"/>
<accession>A0A4R4YX46</accession>
<feature type="transmembrane region" description="Helical" evidence="2">
    <location>
        <begin position="125"/>
        <end position="147"/>
    </location>
</feature>
<reference evidence="3 4" key="1">
    <citation type="submission" date="2019-03" db="EMBL/GenBank/DDBJ databases">
        <title>Draft genome sequences of novel Actinobacteria.</title>
        <authorList>
            <person name="Sahin N."/>
            <person name="Ay H."/>
            <person name="Saygin H."/>
        </authorList>
    </citation>
    <scope>NUCLEOTIDE SEQUENCE [LARGE SCALE GENOMIC DNA]</scope>
    <source>
        <strain evidence="3 4">JCM 13523</strain>
    </source>
</reference>
<organism evidence="3 4">
    <name type="scientific">Kribbella antibiotica</name>
    <dbReference type="NCBI Taxonomy" id="190195"/>
    <lineage>
        <taxon>Bacteria</taxon>
        <taxon>Bacillati</taxon>
        <taxon>Actinomycetota</taxon>
        <taxon>Actinomycetes</taxon>
        <taxon>Propionibacteriales</taxon>
        <taxon>Kribbellaceae</taxon>
        <taxon>Kribbella</taxon>
    </lineage>
</organism>
<protein>
    <submittedName>
        <fullName evidence="3">DUF4389 domain-containing protein</fullName>
    </submittedName>
</protein>
<dbReference type="OrthoDB" id="156718at2"/>
<evidence type="ECO:0000313" key="3">
    <source>
        <dbReference type="EMBL" id="TDD50055.1"/>
    </source>
</evidence>
<dbReference type="InterPro" id="IPR025498">
    <property type="entry name" value="DUF4389"/>
</dbReference>
<dbReference type="AlphaFoldDB" id="A0A4R4YX46"/>
<evidence type="ECO:0000256" key="1">
    <source>
        <dbReference type="SAM" id="MobiDB-lite"/>
    </source>
</evidence>
<evidence type="ECO:0000256" key="2">
    <source>
        <dbReference type="SAM" id="Phobius"/>
    </source>
</evidence>
<dbReference type="Pfam" id="PF14333">
    <property type="entry name" value="DUF4389"/>
    <property type="match status" value="2"/>
</dbReference>
<gene>
    <name evidence="3" type="ORF">E1263_31290</name>
</gene>
<evidence type="ECO:0000313" key="4">
    <source>
        <dbReference type="Proteomes" id="UP000295124"/>
    </source>
</evidence>
<feature type="transmembrane region" description="Helical" evidence="2">
    <location>
        <begin position="162"/>
        <end position="182"/>
    </location>
</feature>
<name>A0A4R4YX46_9ACTN</name>
<dbReference type="RefSeq" id="WP_132173923.1">
    <property type="nucleotide sequence ID" value="NZ_SMKX01000124.1"/>
</dbReference>
<keyword evidence="2" id="KW-0472">Membrane</keyword>
<keyword evidence="2" id="KW-1133">Transmembrane helix</keyword>
<keyword evidence="2" id="KW-0812">Transmembrane</keyword>
<dbReference type="EMBL" id="SMKX01000124">
    <property type="protein sequence ID" value="TDD50055.1"/>
    <property type="molecule type" value="Genomic_DNA"/>
</dbReference>
<dbReference type="Proteomes" id="UP000295124">
    <property type="component" value="Unassembled WGS sequence"/>
</dbReference>